<keyword evidence="2" id="KW-1185">Reference proteome</keyword>
<organism evidence="1 2">
    <name type="scientific">Puccinia striiformis f. sp. tritici PST-78</name>
    <dbReference type="NCBI Taxonomy" id="1165861"/>
    <lineage>
        <taxon>Eukaryota</taxon>
        <taxon>Fungi</taxon>
        <taxon>Dikarya</taxon>
        <taxon>Basidiomycota</taxon>
        <taxon>Pucciniomycotina</taxon>
        <taxon>Pucciniomycetes</taxon>
        <taxon>Pucciniales</taxon>
        <taxon>Pucciniaceae</taxon>
        <taxon>Puccinia</taxon>
    </lineage>
</organism>
<evidence type="ECO:0000313" key="1">
    <source>
        <dbReference type="EMBL" id="KNE87754.1"/>
    </source>
</evidence>
<accession>A0A0L0ULV5</accession>
<reference evidence="2" key="1">
    <citation type="submission" date="2014-03" db="EMBL/GenBank/DDBJ databases">
        <title>The Genome Sequence of Puccinia striiformis f. sp. tritici PST-78.</title>
        <authorList>
            <consortium name="The Broad Institute Genome Sequencing Platform"/>
            <person name="Cuomo C."/>
            <person name="Hulbert S."/>
            <person name="Chen X."/>
            <person name="Walker B."/>
            <person name="Young S.K."/>
            <person name="Zeng Q."/>
            <person name="Gargeya S."/>
            <person name="Fitzgerald M."/>
            <person name="Haas B."/>
            <person name="Abouelleil A."/>
            <person name="Alvarado L."/>
            <person name="Arachchi H.M."/>
            <person name="Berlin A.M."/>
            <person name="Chapman S.B."/>
            <person name="Goldberg J."/>
            <person name="Griggs A."/>
            <person name="Gujja S."/>
            <person name="Hansen M."/>
            <person name="Howarth C."/>
            <person name="Imamovic A."/>
            <person name="Larimer J."/>
            <person name="McCowan C."/>
            <person name="Montmayeur A."/>
            <person name="Murphy C."/>
            <person name="Neiman D."/>
            <person name="Pearson M."/>
            <person name="Priest M."/>
            <person name="Roberts A."/>
            <person name="Saif S."/>
            <person name="Shea T."/>
            <person name="Sisk P."/>
            <person name="Sykes S."/>
            <person name="Wortman J."/>
            <person name="Nusbaum C."/>
            <person name="Birren B."/>
        </authorList>
    </citation>
    <scope>NUCLEOTIDE SEQUENCE [LARGE SCALE GENOMIC DNA]</scope>
    <source>
        <strain evidence="2">race PST-78</strain>
    </source>
</reference>
<sequence>MRHLSATETSAKPLHNDYLLPANQHLAVECNRAGIELFEKLLADNPALARFARARDVEVSGSDVEPIHLNQEIKALLRGIRTDDEQRRPRRRACSVPCHQAVFAVHLLVSAIA</sequence>
<comment type="caution">
    <text evidence="1">The sequence shown here is derived from an EMBL/GenBank/DDBJ whole genome shotgun (WGS) entry which is preliminary data.</text>
</comment>
<dbReference type="AlphaFoldDB" id="A0A0L0ULV5"/>
<protein>
    <submittedName>
        <fullName evidence="1">Uncharacterized protein</fullName>
    </submittedName>
</protein>
<evidence type="ECO:0000313" key="2">
    <source>
        <dbReference type="Proteomes" id="UP000054564"/>
    </source>
</evidence>
<gene>
    <name evidence="1" type="ORF">PSTG_18855</name>
</gene>
<proteinExistence type="predicted"/>
<dbReference type="EMBL" id="AJIL01004279">
    <property type="protein sequence ID" value="KNE87754.1"/>
    <property type="molecule type" value="Genomic_DNA"/>
</dbReference>
<dbReference type="Proteomes" id="UP000054564">
    <property type="component" value="Unassembled WGS sequence"/>
</dbReference>
<name>A0A0L0ULV5_9BASI</name>